<comment type="caution">
    <text evidence="1">The sequence shown here is derived from an EMBL/GenBank/DDBJ whole genome shotgun (WGS) entry which is preliminary data.</text>
</comment>
<name>A0ABQ0FB85_APOSI</name>
<accession>A0ABQ0FB85</accession>
<dbReference type="Proteomes" id="UP001623349">
    <property type="component" value="Unassembled WGS sequence"/>
</dbReference>
<dbReference type="EMBL" id="BAAFST010000011">
    <property type="protein sequence ID" value="GAB1296499.1"/>
    <property type="molecule type" value="Genomic_DNA"/>
</dbReference>
<protein>
    <submittedName>
        <fullName evidence="1">Eukaryotic translation initiation factor 4E type 1B</fullName>
    </submittedName>
</protein>
<dbReference type="GO" id="GO:0003743">
    <property type="term" value="F:translation initiation factor activity"/>
    <property type="evidence" value="ECO:0007669"/>
    <property type="project" value="UniProtKB-KW"/>
</dbReference>
<sequence>MVSLYSPGCPGTHSVDHAGLELKSACLCLPSAGIKGCTTTAR</sequence>
<keyword evidence="2" id="KW-1185">Reference proteome</keyword>
<keyword evidence="1" id="KW-0648">Protein biosynthesis</keyword>
<gene>
    <name evidence="1" type="ORF">APTSU1_001173400</name>
</gene>
<organism evidence="1 2">
    <name type="scientific">Apodemus speciosus</name>
    <name type="common">Large Japanese field mouse</name>
    <dbReference type="NCBI Taxonomy" id="105296"/>
    <lineage>
        <taxon>Eukaryota</taxon>
        <taxon>Metazoa</taxon>
        <taxon>Chordata</taxon>
        <taxon>Craniata</taxon>
        <taxon>Vertebrata</taxon>
        <taxon>Euteleostomi</taxon>
        <taxon>Mammalia</taxon>
        <taxon>Eutheria</taxon>
        <taxon>Euarchontoglires</taxon>
        <taxon>Glires</taxon>
        <taxon>Rodentia</taxon>
        <taxon>Myomorpha</taxon>
        <taxon>Muroidea</taxon>
        <taxon>Muridae</taxon>
        <taxon>Murinae</taxon>
        <taxon>Apodemus</taxon>
    </lineage>
</organism>
<evidence type="ECO:0000313" key="2">
    <source>
        <dbReference type="Proteomes" id="UP001623349"/>
    </source>
</evidence>
<proteinExistence type="predicted"/>
<evidence type="ECO:0000313" key="1">
    <source>
        <dbReference type="EMBL" id="GAB1296499.1"/>
    </source>
</evidence>
<reference evidence="1 2" key="1">
    <citation type="submission" date="2024-08" db="EMBL/GenBank/DDBJ databases">
        <title>The draft genome of Apodemus speciosus.</title>
        <authorList>
            <person name="Nabeshima K."/>
            <person name="Suzuki S."/>
            <person name="Onuma M."/>
        </authorList>
    </citation>
    <scope>NUCLEOTIDE SEQUENCE [LARGE SCALE GENOMIC DNA]</scope>
    <source>
        <strain evidence="1">IB14-021</strain>
    </source>
</reference>
<keyword evidence="1" id="KW-0396">Initiation factor</keyword>